<feature type="region of interest" description="Disordered" evidence="1">
    <location>
        <begin position="17"/>
        <end position="44"/>
    </location>
</feature>
<evidence type="ECO:0000313" key="4">
    <source>
        <dbReference type="Proteomes" id="UP000295334"/>
    </source>
</evidence>
<sequence length="225" mass="25945">MKTLAFALAVLIATGSFAQDAPKAPKAPKAPAAPRTEKKVRNFDDVEAELDRAEKSLNHIELPTPPAAPEAPRAEIDRAEREMARAERELAANEHITRKELAATRREMARARTEMARVRESELPRMQEEMKRARVEIDKAKVEIVKARAEMKEYEAFEQTLIKDGLIDKDNYRIEHRDGGLYLNGKKQSDEIYNKYRYFLDKHKRFNWRKSADEGLNIQNGDDRI</sequence>
<evidence type="ECO:0000313" key="3">
    <source>
        <dbReference type="EMBL" id="TCJ14575.1"/>
    </source>
</evidence>
<dbReference type="AlphaFoldDB" id="A0A4R1BC21"/>
<feature type="chain" id="PRO_5020865900" evidence="2">
    <location>
        <begin position="19"/>
        <end position="225"/>
    </location>
</feature>
<accession>A0A4R1BC21</accession>
<protein>
    <submittedName>
        <fullName evidence="3">Uncharacterized protein</fullName>
    </submittedName>
</protein>
<feature type="compositionally biased region" description="Basic and acidic residues" evidence="1">
    <location>
        <begin position="35"/>
        <end position="44"/>
    </location>
</feature>
<gene>
    <name evidence="3" type="ORF">EPD60_11365</name>
</gene>
<comment type="caution">
    <text evidence="3">The sequence shown here is derived from an EMBL/GenBank/DDBJ whole genome shotgun (WGS) entry which is preliminary data.</text>
</comment>
<dbReference type="EMBL" id="SJZI01000042">
    <property type="protein sequence ID" value="TCJ14575.1"/>
    <property type="molecule type" value="Genomic_DNA"/>
</dbReference>
<feature type="signal peptide" evidence="2">
    <location>
        <begin position="1"/>
        <end position="18"/>
    </location>
</feature>
<name>A0A4R1BC21_9BACT</name>
<evidence type="ECO:0000256" key="1">
    <source>
        <dbReference type="SAM" id="MobiDB-lite"/>
    </source>
</evidence>
<keyword evidence="2" id="KW-0732">Signal</keyword>
<evidence type="ECO:0000256" key="2">
    <source>
        <dbReference type="SAM" id="SignalP"/>
    </source>
</evidence>
<reference evidence="3 4" key="1">
    <citation type="submission" date="2019-03" db="EMBL/GenBank/DDBJ databases">
        <authorList>
            <person name="Kim M.K.M."/>
        </authorList>
    </citation>
    <scope>NUCLEOTIDE SEQUENCE [LARGE SCALE GENOMIC DNA]</scope>
    <source>
        <strain evidence="3 4">17J68-12</strain>
    </source>
</reference>
<dbReference type="Proteomes" id="UP000295334">
    <property type="component" value="Unassembled WGS sequence"/>
</dbReference>
<dbReference type="RefSeq" id="WP_131449565.1">
    <property type="nucleotide sequence ID" value="NZ_SJZI01000042.1"/>
</dbReference>
<proteinExistence type="predicted"/>
<feature type="compositionally biased region" description="Low complexity" evidence="1">
    <location>
        <begin position="21"/>
        <end position="34"/>
    </location>
</feature>
<organism evidence="3 4">
    <name type="scientific">Flaviaesturariibacter flavus</name>
    <dbReference type="NCBI Taxonomy" id="2502780"/>
    <lineage>
        <taxon>Bacteria</taxon>
        <taxon>Pseudomonadati</taxon>
        <taxon>Bacteroidota</taxon>
        <taxon>Chitinophagia</taxon>
        <taxon>Chitinophagales</taxon>
        <taxon>Chitinophagaceae</taxon>
        <taxon>Flaviaestuariibacter</taxon>
    </lineage>
</organism>
<keyword evidence="4" id="KW-1185">Reference proteome</keyword>
<dbReference type="OrthoDB" id="674326at2"/>